<feature type="compositionally biased region" description="Basic and acidic residues" evidence="1">
    <location>
        <begin position="181"/>
        <end position="208"/>
    </location>
</feature>
<dbReference type="EMBL" id="JAQQWN010000005">
    <property type="protein sequence ID" value="KAK8084749.1"/>
    <property type="molecule type" value="Genomic_DNA"/>
</dbReference>
<keyword evidence="2" id="KW-0812">Transmembrane</keyword>
<name>A0ABR1WMM1_9PEZI</name>
<evidence type="ECO:0000313" key="4">
    <source>
        <dbReference type="Proteomes" id="UP001433268"/>
    </source>
</evidence>
<accession>A0ABR1WMM1</accession>
<dbReference type="RefSeq" id="XP_066669258.1">
    <property type="nucleotide sequence ID" value="XM_066810335.1"/>
</dbReference>
<keyword evidence="2" id="KW-0472">Membrane</keyword>
<organism evidence="3 4">
    <name type="scientific">Apiospora hydei</name>
    <dbReference type="NCBI Taxonomy" id="1337664"/>
    <lineage>
        <taxon>Eukaryota</taxon>
        <taxon>Fungi</taxon>
        <taxon>Dikarya</taxon>
        <taxon>Ascomycota</taxon>
        <taxon>Pezizomycotina</taxon>
        <taxon>Sordariomycetes</taxon>
        <taxon>Xylariomycetidae</taxon>
        <taxon>Amphisphaeriales</taxon>
        <taxon>Apiosporaceae</taxon>
        <taxon>Apiospora</taxon>
    </lineage>
</organism>
<feature type="transmembrane region" description="Helical" evidence="2">
    <location>
        <begin position="246"/>
        <end position="268"/>
    </location>
</feature>
<evidence type="ECO:0000256" key="1">
    <source>
        <dbReference type="SAM" id="MobiDB-lite"/>
    </source>
</evidence>
<gene>
    <name evidence="3" type="ORF">PG997_006020</name>
</gene>
<proteinExistence type="predicted"/>
<keyword evidence="2" id="KW-1133">Transmembrane helix</keyword>
<feature type="transmembrane region" description="Helical" evidence="2">
    <location>
        <begin position="379"/>
        <end position="399"/>
    </location>
</feature>
<sequence length="413" mass="46293">MANAATAAAVPSKIPLPLELPARQAKVVQAAIEHWAGDESGLLSPQLAAQLRASVAVRGFPWDAFAKYALRLAVLCLVVAVFSALVEDAFARFWRRVREVPAGWRSLGTAGVGAGVHYWAFYCRQRQQEQRVFANEAVHAVGALLFALAALQLLDALDQVLKAHKKKKDRRSTTAAADSAPWEKREEKSRGSKNDDRPPPHDEETRKARETELKARIQLRDRVYRAVILLLASIYGLVALLAGSNFIWSCAMIALSYWFGAMTCYLVAGPLRRPGRRPHRHLLFDAGRPPATVALWSTTRIWGLLFLFVALWIQSLYRVFSPTSRDWLRHFLHFCAFFAAAGASVGHGLRYDDSTTKGFGLAFLGINLYTKFWEFCWGWYKPLFFALLAGTFAMVGRFAEELWHMRALARLAS</sequence>
<feature type="transmembrane region" description="Helical" evidence="2">
    <location>
        <begin position="289"/>
        <end position="311"/>
    </location>
</feature>
<dbReference type="GeneID" id="92043395"/>
<evidence type="ECO:0000313" key="3">
    <source>
        <dbReference type="EMBL" id="KAK8084749.1"/>
    </source>
</evidence>
<comment type="caution">
    <text evidence="3">The sequence shown here is derived from an EMBL/GenBank/DDBJ whole genome shotgun (WGS) entry which is preliminary data.</text>
</comment>
<feature type="transmembrane region" description="Helical" evidence="2">
    <location>
        <begin position="331"/>
        <end position="349"/>
    </location>
</feature>
<evidence type="ECO:0000256" key="2">
    <source>
        <dbReference type="SAM" id="Phobius"/>
    </source>
</evidence>
<dbReference type="Proteomes" id="UP001433268">
    <property type="component" value="Unassembled WGS sequence"/>
</dbReference>
<reference evidence="3 4" key="1">
    <citation type="submission" date="2023-01" db="EMBL/GenBank/DDBJ databases">
        <title>Analysis of 21 Apiospora genomes using comparative genomics revels a genus with tremendous synthesis potential of carbohydrate active enzymes and secondary metabolites.</title>
        <authorList>
            <person name="Sorensen T."/>
        </authorList>
    </citation>
    <scope>NUCLEOTIDE SEQUENCE [LARGE SCALE GENOMIC DNA]</scope>
    <source>
        <strain evidence="3 4">CBS 114990</strain>
    </source>
</reference>
<protein>
    <submittedName>
        <fullName evidence="3">Uncharacterized protein</fullName>
    </submittedName>
</protein>
<keyword evidence="4" id="KW-1185">Reference proteome</keyword>
<feature type="transmembrane region" description="Helical" evidence="2">
    <location>
        <begin position="223"/>
        <end position="240"/>
    </location>
</feature>
<feature type="transmembrane region" description="Helical" evidence="2">
    <location>
        <begin position="102"/>
        <end position="120"/>
    </location>
</feature>
<feature type="region of interest" description="Disordered" evidence="1">
    <location>
        <begin position="168"/>
        <end position="208"/>
    </location>
</feature>
<feature type="transmembrane region" description="Helical" evidence="2">
    <location>
        <begin position="68"/>
        <end position="90"/>
    </location>
</feature>